<evidence type="ECO:0000256" key="2">
    <source>
        <dbReference type="ARBA" id="ARBA00022475"/>
    </source>
</evidence>
<dbReference type="InterPro" id="IPR050297">
    <property type="entry name" value="LipidA_mod_glycosyltrf_83"/>
</dbReference>
<keyword evidence="6 8" id="KW-1133">Transmembrane helix</keyword>
<gene>
    <name evidence="10" type="primary">arnT_2</name>
    <name evidence="10" type="ORF">V22_11450</name>
</gene>
<keyword evidence="2" id="KW-1003">Cell membrane</keyword>
<name>A0A517T6B6_9PLAN</name>
<accession>A0A517T6B6</accession>
<evidence type="ECO:0000256" key="4">
    <source>
        <dbReference type="ARBA" id="ARBA00022679"/>
    </source>
</evidence>
<feature type="transmembrane region" description="Helical" evidence="8">
    <location>
        <begin position="112"/>
        <end position="130"/>
    </location>
</feature>
<evidence type="ECO:0000256" key="1">
    <source>
        <dbReference type="ARBA" id="ARBA00004651"/>
    </source>
</evidence>
<keyword evidence="11" id="KW-1185">Reference proteome</keyword>
<feature type="domain" description="Glycosyltransferase RgtA/B/C/D-like" evidence="9">
    <location>
        <begin position="59"/>
        <end position="155"/>
    </location>
</feature>
<reference evidence="10 11" key="1">
    <citation type="submission" date="2019-02" db="EMBL/GenBank/DDBJ databases">
        <title>Deep-cultivation of Planctomycetes and their phenomic and genomic characterization uncovers novel biology.</title>
        <authorList>
            <person name="Wiegand S."/>
            <person name="Jogler M."/>
            <person name="Boedeker C."/>
            <person name="Pinto D."/>
            <person name="Vollmers J."/>
            <person name="Rivas-Marin E."/>
            <person name="Kohn T."/>
            <person name="Peeters S.H."/>
            <person name="Heuer A."/>
            <person name="Rast P."/>
            <person name="Oberbeckmann S."/>
            <person name="Bunk B."/>
            <person name="Jeske O."/>
            <person name="Meyerdierks A."/>
            <person name="Storesund J.E."/>
            <person name="Kallscheuer N."/>
            <person name="Luecker S."/>
            <person name="Lage O.M."/>
            <person name="Pohl T."/>
            <person name="Merkel B.J."/>
            <person name="Hornburger P."/>
            <person name="Mueller R.-W."/>
            <person name="Bruemmer F."/>
            <person name="Labrenz M."/>
            <person name="Spormann A.M."/>
            <person name="Op den Camp H."/>
            <person name="Overmann J."/>
            <person name="Amann R."/>
            <person name="Jetten M.S.M."/>
            <person name="Mascher T."/>
            <person name="Medema M.H."/>
            <person name="Devos D.P."/>
            <person name="Kaster A.-K."/>
            <person name="Ovreas L."/>
            <person name="Rohde M."/>
            <person name="Galperin M.Y."/>
            <person name="Jogler C."/>
        </authorList>
    </citation>
    <scope>NUCLEOTIDE SEQUENCE [LARGE SCALE GENOMIC DNA]</scope>
    <source>
        <strain evidence="10 11">V22</strain>
    </source>
</reference>
<evidence type="ECO:0000256" key="6">
    <source>
        <dbReference type="ARBA" id="ARBA00022989"/>
    </source>
</evidence>
<evidence type="ECO:0000313" key="11">
    <source>
        <dbReference type="Proteomes" id="UP000319976"/>
    </source>
</evidence>
<dbReference type="GO" id="GO:0009103">
    <property type="term" value="P:lipopolysaccharide biosynthetic process"/>
    <property type="evidence" value="ECO:0007669"/>
    <property type="project" value="UniProtKB-ARBA"/>
</dbReference>
<feature type="transmembrane region" description="Helical" evidence="8">
    <location>
        <begin position="401"/>
        <end position="423"/>
    </location>
</feature>
<keyword evidence="5 8" id="KW-0812">Transmembrane</keyword>
<dbReference type="Proteomes" id="UP000319976">
    <property type="component" value="Chromosome"/>
</dbReference>
<proteinExistence type="predicted"/>
<feature type="transmembrane region" description="Helical" evidence="8">
    <location>
        <begin position="252"/>
        <end position="281"/>
    </location>
</feature>
<dbReference type="PANTHER" id="PTHR33908:SF3">
    <property type="entry name" value="UNDECAPRENYL PHOSPHATE-ALPHA-4-AMINO-4-DEOXY-L-ARABINOSE ARABINOSYL TRANSFERASE"/>
    <property type="match status" value="1"/>
</dbReference>
<evidence type="ECO:0000313" key="10">
    <source>
        <dbReference type="EMBL" id="QDT63917.1"/>
    </source>
</evidence>
<feature type="transmembrane region" description="Helical" evidence="8">
    <location>
        <begin position="62"/>
        <end position="81"/>
    </location>
</feature>
<dbReference type="OrthoDB" id="9815691at2"/>
<feature type="transmembrane region" description="Helical" evidence="8">
    <location>
        <begin position="368"/>
        <end position="389"/>
    </location>
</feature>
<feature type="transmembrane region" description="Helical" evidence="8">
    <location>
        <begin position="87"/>
        <end position="105"/>
    </location>
</feature>
<dbReference type="PANTHER" id="PTHR33908">
    <property type="entry name" value="MANNOSYLTRANSFERASE YKCB-RELATED"/>
    <property type="match status" value="1"/>
</dbReference>
<evidence type="ECO:0000256" key="3">
    <source>
        <dbReference type="ARBA" id="ARBA00022676"/>
    </source>
</evidence>
<evidence type="ECO:0000256" key="7">
    <source>
        <dbReference type="ARBA" id="ARBA00023136"/>
    </source>
</evidence>
<dbReference type="AlphaFoldDB" id="A0A517T6B6"/>
<feature type="transmembrane region" description="Helical" evidence="8">
    <location>
        <begin position="343"/>
        <end position="362"/>
    </location>
</feature>
<dbReference type="EC" id="2.4.2.43" evidence="10"/>
<protein>
    <submittedName>
        <fullName evidence="10">Undecaprenyl phosphate-alpha-4-amino-4-deoxy-L-arabinose arabinosyl transferase</fullName>
        <ecNumber evidence="10">2.4.2.43</ecNumber>
    </submittedName>
</protein>
<evidence type="ECO:0000256" key="8">
    <source>
        <dbReference type="SAM" id="Phobius"/>
    </source>
</evidence>
<comment type="subcellular location">
    <subcellularLocation>
        <location evidence="1">Cell membrane</location>
        <topology evidence="1">Multi-pass membrane protein</topology>
    </subcellularLocation>
</comment>
<feature type="transmembrane region" description="Helical" evidence="8">
    <location>
        <begin position="429"/>
        <end position="448"/>
    </location>
</feature>
<dbReference type="RefSeq" id="WP_145260622.1">
    <property type="nucleotide sequence ID" value="NZ_CP036316.1"/>
</dbReference>
<dbReference type="GO" id="GO:0005886">
    <property type="term" value="C:plasma membrane"/>
    <property type="evidence" value="ECO:0007669"/>
    <property type="project" value="UniProtKB-SubCell"/>
</dbReference>
<feature type="transmembrane region" description="Helical" evidence="8">
    <location>
        <begin position="6"/>
        <end position="24"/>
    </location>
</feature>
<dbReference type="KEGG" id="chya:V22_11450"/>
<feature type="transmembrane region" description="Helical" evidence="8">
    <location>
        <begin position="301"/>
        <end position="322"/>
    </location>
</feature>
<feature type="transmembrane region" description="Helical" evidence="8">
    <location>
        <begin position="136"/>
        <end position="152"/>
    </location>
</feature>
<feature type="transmembrane region" description="Helical" evidence="8">
    <location>
        <begin position="460"/>
        <end position="477"/>
    </location>
</feature>
<dbReference type="GO" id="GO:0010041">
    <property type="term" value="P:response to iron(III) ion"/>
    <property type="evidence" value="ECO:0007669"/>
    <property type="project" value="TreeGrafter"/>
</dbReference>
<dbReference type="GO" id="GO:0103015">
    <property type="term" value="F:4-amino-4-deoxy-L-arabinose transferase activity"/>
    <property type="evidence" value="ECO:0007669"/>
    <property type="project" value="UniProtKB-EC"/>
</dbReference>
<evidence type="ECO:0000256" key="5">
    <source>
        <dbReference type="ARBA" id="ARBA00022692"/>
    </source>
</evidence>
<dbReference type="InterPro" id="IPR038731">
    <property type="entry name" value="RgtA/B/C-like"/>
</dbReference>
<keyword evidence="3 10" id="KW-0328">Glycosyltransferase</keyword>
<sequence length="601" mass="67190">MIQRDIAIISLVAGLMFFVNLGSARLFDDDEPKNAGCAAEMLERGDWMVPMFNYELRTHKPILLYWCMLTAYSVFGVNEFAARLPSATFGVGIVLITYLIGRMLYDRKAGLWSALILATSLMFDMVARAANPDATLIFPCMLAFWSYLWLVARQHGGQFPQEMDANDWPKLLPRGWGLLLPYSAMSVAVLAKGPIGFLLPCTGIGAFVYFKSLGEFPELTGKTLGQKVISWSRYWVRPLRLLQVMWAMKPPLLIGALSVIALPWYVAVGVLTDGAWISGFFGTHNFGRFTNAMEGHGGLPIYYLVAISIGMFPWSLLFPVAFTQIYCRLSSNKIDLQNSGRTADLFLISWIAAYVVFFSIARTKLPNYVLPCYPAIALVAGTFFSRWRPGFDGLSRVWHRLYCPALVLIGAGMGVGLPITAYFLMPDEMWLGVIGLFPITAGICAYILFERGQSQQAKQVIFATAFGMAAVAFWIAAPRVSEYQAGPVLAKAAAEHNPTKKVAILGYGYHKPNITYYARTRFVRRDDLGQLKEHFVEHPDGYLLVRRTTLAEIESELPSNIRELKSHGEFLRDREIVMLGPVNKPDMPVNRIADQSTTQRN</sequence>
<keyword evidence="7 8" id="KW-0472">Membrane</keyword>
<keyword evidence="4 10" id="KW-0808">Transferase</keyword>
<evidence type="ECO:0000259" key="9">
    <source>
        <dbReference type="Pfam" id="PF13231"/>
    </source>
</evidence>
<dbReference type="EMBL" id="CP036316">
    <property type="protein sequence ID" value="QDT63917.1"/>
    <property type="molecule type" value="Genomic_DNA"/>
</dbReference>
<organism evidence="10 11">
    <name type="scientific">Calycomorphotria hydatis</name>
    <dbReference type="NCBI Taxonomy" id="2528027"/>
    <lineage>
        <taxon>Bacteria</taxon>
        <taxon>Pseudomonadati</taxon>
        <taxon>Planctomycetota</taxon>
        <taxon>Planctomycetia</taxon>
        <taxon>Planctomycetales</taxon>
        <taxon>Planctomycetaceae</taxon>
        <taxon>Calycomorphotria</taxon>
    </lineage>
</organism>
<dbReference type="Pfam" id="PF13231">
    <property type="entry name" value="PMT_2"/>
    <property type="match status" value="1"/>
</dbReference>